<dbReference type="EMBL" id="SJPZ01000002">
    <property type="protein sequence ID" value="TWU62523.1"/>
    <property type="molecule type" value="Genomic_DNA"/>
</dbReference>
<accession>A0A5C6FQ00</accession>
<gene>
    <name evidence="1" type="ORF">V7x_42580</name>
</gene>
<sequence length="75" mass="8497">MARLPMDRLVGDPRDFQRSSTDTMLEWIPCTSKRPSLVASLVACTQIRWSQRGKQLRVFGGRTHEPSIGYSCLNS</sequence>
<dbReference type="Proteomes" id="UP000316476">
    <property type="component" value="Unassembled WGS sequence"/>
</dbReference>
<protein>
    <submittedName>
        <fullName evidence="1">Uncharacterized protein</fullName>
    </submittedName>
</protein>
<proteinExistence type="predicted"/>
<name>A0A5C6FQ00_9PLAN</name>
<dbReference type="AlphaFoldDB" id="A0A5C6FQ00"/>
<reference evidence="1 2" key="1">
    <citation type="submission" date="2019-02" db="EMBL/GenBank/DDBJ databases">
        <title>Deep-cultivation of Planctomycetes and their phenomic and genomic characterization uncovers novel biology.</title>
        <authorList>
            <person name="Wiegand S."/>
            <person name="Jogler M."/>
            <person name="Boedeker C."/>
            <person name="Pinto D."/>
            <person name="Vollmers J."/>
            <person name="Rivas-Marin E."/>
            <person name="Kohn T."/>
            <person name="Peeters S.H."/>
            <person name="Heuer A."/>
            <person name="Rast P."/>
            <person name="Oberbeckmann S."/>
            <person name="Bunk B."/>
            <person name="Jeske O."/>
            <person name="Meyerdierks A."/>
            <person name="Storesund J.E."/>
            <person name="Kallscheuer N."/>
            <person name="Luecker S."/>
            <person name="Lage O.M."/>
            <person name="Pohl T."/>
            <person name="Merkel B.J."/>
            <person name="Hornburger P."/>
            <person name="Mueller R.-W."/>
            <person name="Bruemmer F."/>
            <person name="Labrenz M."/>
            <person name="Spormann A.M."/>
            <person name="Op Den Camp H."/>
            <person name="Overmann J."/>
            <person name="Amann R."/>
            <person name="Jetten M.S.M."/>
            <person name="Mascher T."/>
            <person name="Medema M.H."/>
            <person name="Devos D.P."/>
            <person name="Kaster A.-K."/>
            <person name="Ovreas L."/>
            <person name="Rohde M."/>
            <person name="Galperin M.Y."/>
            <person name="Jogler C."/>
        </authorList>
    </citation>
    <scope>NUCLEOTIDE SEQUENCE [LARGE SCALE GENOMIC DNA]</scope>
    <source>
        <strain evidence="1 2">V7</strain>
    </source>
</reference>
<evidence type="ECO:0000313" key="1">
    <source>
        <dbReference type="EMBL" id="TWU62523.1"/>
    </source>
</evidence>
<evidence type="ECO:0000313" key="2">
    <source>
        <dbReference type="Proteomes" id="UP000316476"/>
    </source>
</evidence>
<comment type="caution">
    <text evidence="1">The sequence shown here is derived from an EMBL/GenBank/DDBJ whole genome shotgun (WGS) entry which is preliminary data.</text>
</comment>
<organism evidence="1 2">
    <name type="scientific">Crateriforma conspicua</name>
    <dbReference type="NCBI Taxonomy" id="2527996"/>
    <lineage>
        <taxon>Bacteria</taxon>
        <taxon>Pseudomonadati</taxon>
        <taxon>Planctomycetota</taxon>
        <taxon>Planctomycetia</taxon>
        <taxon>Planctomycetales</taxon>
        <taxon>Planctomycetaceae</taxon>
        <taxon>Crateriforma</taxon>
    </lineage>
</organism>